<feature type="transmembrane region" description="Helical" evidence="1">
    <location>
        <begin position="59"/>
        <end position="85"/>
    </location>
</feature>
<keyword evidence="1" id="KW-1133">Transmembrane helix</keyword>
<feature type="transmembrane region" description="Helical" evidence="1">
    <location>
        <begin position="29"/>
        <end position="47"/>
    </location>
</feature>
<feature type="domain" description="VTT" evidence="2">
    <location>
        <begin position="47"/>
        <end position="157"/>
    </location>
</feature>
<evidence type="ECO:0000259" key="2">
    <source>
        <dbReference type="Pfam" id="PF09335"/>
    </source>
</evidence>
<dbReference type="EMBL" id="JAGGMV010000002">
    <property type="protein sequence ID" value="MBP2201441.1"/>
    <property type="molecule type" value="Genomic_DNA"/>
</dbReference>
<evidence type="ECO:0000313" key="3">
    <source>
        <dbReference type="EMBL" id="MBP2201441.1"/>
    </source>
</evidence>
<comment type="caution">
    <text evidence="3">The sequence shown here is derived from an EMBL/GenBank/DDBJ whole genome shotgun (WGS) entry which is preliminary data.</text>
</comment>
<dbReference type="RefSeq" id="WP_209590928.1">
    <property type="nucleotide sequence ID" value="NZ_JAGGMV010000002.1"/>
</dbReference>
<dbReference type="PANTHER" id="PTHR42709">
    <property type="entry name" value="ALKALINE PHOSPHATASE LIKE PROTEIN"/>
    <property type="match status" value="1"/>
</dbReference>
<gene>
    <name evidence="3" type="ORF">J3E07_000853</name>
</gene>
<name>A0A8J7RM79_METVO</name>
<dbReference type="PANTHER" id="PTHR42709:SF4">
    <property type="entry name" value="INNER MEMBRANE PROTEIN YQAA"/>
    <property type="match status" value="1"/>
</dbReference>
<dbReference type="AlphaFoldDB" id="A0A8J7RM79"/>
<dbReference type="InterPro" id="IPR051311">
    <property type="entry name" value="DedA_domain"/>
</dbReference>
<organism evidence="3 4">
    <name type="scientific">Methanococcus voltae</name>
    <dbReference type="NCBI Taxonomy" id="2188"/>
    <lineage>
        <taxon>Archaea</taxon>
        <taxon>Methanobacteriati</taxon>
        <taxon>Methanobacteriota</taxon>
        <taxon>Methanomada group</taxon>
        <taxon>Methanococci</taxon>
        <taxon>Methanococcales</taxon>
        <taxon>Methanococcaceae</taxon>
        <taxon>Methanococcus</taxon>
    </lineage>
</organism>
<dbReference type="Proteomes" id="UP000740329">
    <property type="component" value="Unassembled WGS sequence"/>
</dbReference>
<evidence type="ECO:0000256" key="1">
    <source>
        <dbReference type="SAM" id="Phobius"/>
    </source>
</evidence>
<protein>
    <submittedName>
        <fullName evidence="3">Membrane protein YqaA with SNARE-associated domain</fullName>
    </submittedName>
</protein>
<sequence>MSVSLSLSTFISTFINPFVDLGLYLVQKYGVWAIFVLGFTESIFQPFPTEIFMIPGLTFGLNWFWVLLASTVGSTLGAIVTYHLASRYGERWYHKFFKSDKYYEKTNRFLEKWGPMGIIVVGVTPIPFELICWSASAFKMPFKTYIIAVIISRVLKHGAIVAPFGLYAFLKSHGIWPF</sequence>
<keyword evidence="1" id="KW-0472">Membrane</keyword>
<dbReference type="InterPro" id="IPR032816">
    <property type="entry name" value="VTT_dom"/>
</dbReference>
<evidence type="ECO:0000313" key="4">
    <source>
        <dbReference type="Proteomes" id="UP000740329"/>
    </source>
</evidence>
<feature type="transmembrane region" description="Helical" evidence="1">
    <location>
        <begin position="113"/>
        <end position="133"/>
    </location>
</feature>
<keyword evidence="1" id="KW-0812">Transmembrane</keyword>
<proteinExistence type="predicted"/>
<reference evidence="3" key="1">
    <citation type="submission" date="2021-03" db="EMBL/GenBank/DDBJ databases">
        <title>Genomic Encyclopedia of Type Strains, Phase IV (KMG-V): Genome sequencing to study the core and pangenomes of soil and plant-associated prokaryotes.</title>
        <authorList>
            <person name="Whitman W."/>
        </authorList>
    </citation>
    <scope>NUCLEOTIDE SEQUENCE</scope>
    <source>
        <strain evidence="3">C4</strain>
    </source>
</reference>
<accession>A0A8J7RM79</accession>
<dbReference type="Pfam" id="PF09335">
    <property type="entry name" value="VTT_dom"/>
    <property type="match status" value="1"/>
</dbReference>
<feature type="transmembrane region" description="Helical" evidence="1">
    <location>
        <begin position="145"/>
        <end position="170"/>
    </location>
</feature>